<feature type="signal peptide" evidence="10">
    <location>
        <begin position="1"/>
        <end position="19"/>
    </location>
</feature>
<keyword evidence="6 10" id="KW-0732">Signal</keyword>
<evidence type="ECO:0000256" key="9">
    <source>
        <dbReference type="SAM" id="MobiDB-lite"/>
    </source>
</evidence>
<feature type="region of interest" description="Disordered" evidence="9">
    <location>
        <begin position="278"/>
        <end position="297"/>
    </location>
</feature>
<evidence type="ECO:0000256" key="6">
    <source>
        <dbReference type="ARBA" id="ARBA00022729"/>
    </source>
</evidence>
<feature type="compositionally biased region" description="Polar residues" evidence="9">
    <location>
        <begin position="280"/>
        <end position="292"/>
    </location>
</feature>
<feature type="region of interest" description="Disordered" evidence="9">
    <location>
        <begin position="346"/>
        <end position="367"/>
    </location>
</feature>
<feature type="compositionally biased region" description="Low complexity" evidence="9">
    <location>
        <begin position="187"/>
        <end position="210"/>
    </location>
</feature>
<dbReference type="AlphaFoldDB" id="A0A9U8E873"/>
<dbReference type="GO" id="GO:0005576">
    <property type="term" value="C:extracellular region"/>
    <property type="evidence" value="ECO:0007669"/>
    <property type="project" value="UniProtKB-SubCell"/>
</dbReference>
<protein>
    <submittedName>
        <fullName evidence="13">Ferric-chelate reductase 1</fullName>
    </submittedName>
</protein>
<dbReference type="InterPro" id="IPR042307">
    <property type="entry name" value="Reeler_sf"/>
</dbReference>
<keyword evidence="12" id="KW-1185">Reference proteome</keyword>
<feature type="domain" description="Reelin" evidence="11">
    <location>
        <begin position="10"/>
        <end position="184"/>
    </location>
</feature>
<proteinExistence type="inferred from homology"/>
<dbReference type="CDD" id="cd08544">
    <property type="entry name" value="Reeler"/>
    <property type="match status" value="1"/>
</dbReference>
<dbReference type="Pfam" id="PF02014">
    <property type="entry name" value="Reeler"/>
    <property type="match status" value="1"/>
</dbReference>
<reference evidence="13" key="1">
    <citation type="submission" date="2025-08" db="UniProtKB">
        <authorList>
            <consortium name="RefSeq"/>
        </authorList>
    </citation>
    <scope>IDENTIFICATION</scope>
</reference>
<dbReference type="KEGG" id="bgt:106063013"/>
<dbReference type="InterPro" id="IPR051237">
    <property type="entry name" value="Ferric-chelate_Red/DefProt"/>
</dbReference>
<evidence type="ECO:0000256" key="7">
    <source>
        <dbReference type="ARBA" id="ARBA00022859"/>
    </source>
</evidence>
<dbReference type="GO" id="GO:0045087">
    <property type="term" value="P:innate immune response"/>
    <property type="evidence" value="ECO:0007669"/>
    <property type="project" value="UniProtKB-KW"/>
</dbReference>
<keyword evidence="3" id="KW-0964">Secreted</keyword>
<evidence type="ECO:0000256" key="3">
    <source>
        <dbReference type="ARBA" id="ARBA00022525"/>
    </source>
</evidence>
<evidence type="ECO:0000313" key="12">
    <source>
        <dbReference type="Proteomes" id="UP001165740"/>
    </source>
</evidence>
<feature type="chain" id="PRO_5040922014" evidence="10">
    <location>
        <begin position="20"/>
        <end position="367"/>
    </location>
</feature>
<dbReference type="PANTHER" id="PTHR45828:SF9">
    <property type="entry name" value="CELL WALL INTEGRITY AND STRESS RESPONSE COMPONENT 4-LIKE-RELATED"/>
    <property type="match status" value="1"/>
</dbReference>
<evidence type="ECO:0000256" key="8">
    <source>
        <dbReference type="ARBA" id="ARBA00023022"/>
    </source>
</evidence>
<feature type="compositionally biased region" description="Polar residues" evidence="9">
    <location>
        <begin position="211"/>
        <end position="223"/>
    </location>
</feature>
<dbReference type="InterPro" id="IPR002861">
    <property type="entry name" value="Reeler_dom"/>
</dbReference>
<evidence type="ECO:0000256" key="10">
    <source>
        <dbReference type="SAM" id="SignalP"/>
    </source>
</evidence>
<dbReference type="RefSeq" id="XP_013076780.2">
    <property type="nucleotide sequence ID" value="XM_013221326.2"/>
</dbReference>
<dbReference type="Gene3D" id="2.60.40.4060">
    <property type="entry name" value="Reeler domain"/>
    <property type="match status" value="1"/>
</dbReference>
<dbReference type="GeneID" id="106063013"/>
<comment type="subcellular location">
    <subcellularLocation>
        <location evidence="1">Secreted</location>
    </subcellularLocation>
</comment>
<comment type="similarity">
    <text evidence="2">Belongs to the insect defense protein family.</text>
</comment>
<evidence type="ECO:0000256" key="4">
    <source>
        <dbReference type="ARBA" id="ARBA00022529"/>
    </source>
</evidence>
<organism evidence="12 13">
    <name type="scientific">Biomphalaria glabrata</name>
    <name type="common">Bloodfluke planorb</name>
    <name type="synonym">Freshwater snail</name>
    <dbReference type="NCBI Taxonomy" id="6526"/>
    <lineage>
        <taxon>Eukaryota</taxon>
        <taxon>Metazoa</taxon>
        <taxon>Spiralia</taxon>
        <taxon>Lophotrochozoa</taxon>
        <taxon>Mollusca</taxon>
        <taxon>Gastropoda</taxon>
        <taxon>Heterobranchia</taxon>
        <taxon>Euthyneura</taxon>
        <taxon>Panpulmonata</taxon>
        <taxon>Hygrophila</taxon>
        <taxon>Lymnaeoidea</taxon>
        <taxon>Planorbidae</taxon>
        <taxon>Biomphalaria</taxon>
    </lineage>
</organism>
<evidence type="ECO:0000256" key="2">
    <source>
        <dbReference type="ARBA" id="ARBA00008501"/>
    </source>
</evidence>
<gene>
    <name evidence="13" type="primary">LOC106063013</name>
</gene>
<dbReference type="Proteomes" id="UP001165740">
    <property type="component" value="Chromosome 5"/>
</dbReference>
<sequence length="367" mass="39677">MARILVTVYVLIAATLCSGFPAGGPYYSCKGLLPAHNGDAKTTPPPYAMSVSRATVEPGGSTSVTLYSKGDMPFMGFMCAASENDDQANNTVGEFSMTVASLDLTQLLNCSRSTPDTGITHVNNDPKTKIGFDWTVPAYAAIGSVFKIRCTFVQSFNAFWQNLLVRITVVSGDQNVSAEASPMPVASVSVSSSTRQGGTGSSSPTQTDSQADGNLTTQPSPDTTEGEITEVFTDYNVSAQEPHTNATGFIDLLLGQWKKIVDGFFTTDRPADLGIDVTRPDNNIQSTDSSHQGRVRPNTIHFNMDTNLDVRVTPEAQTRSPMWPGFPQNNWINELMQNANARAFFSSSSDPRNLTIDTRQLRRNESS</sequence>
<keyword evidence="4" id="KW-0929">Antimicrobial</keyword>
<evidence type="ECO:0000256" key="5">
    <source>
        <dbReference type="ARBA" id="ARBA00022588"/>
    </source>
</evidence>
<evidence type="ECO:0000259" key="11">
    <source>
        <dbReference type="PROSITE" id="PS51019"/>
    </source>
</evidence>
<keyword evidence="8" id="KW-0044">Antibiotic</keyword>
<name>A0A9U8E873_BIOGL</name>
<keyword evidence="5" id="KW-0399">Innate immunity</keyword>
<evidence type="ECO:0000256" key="1">
    <source>
        <dbReference type="ARBA" id="ARBA00004613"/>
    </source>
</evidence>
<dbReference type="GO" id="GO:0042742">
    <property type="term" value="P:defense response to bacterium"/>
    <property type="evidence" value="ECO:0007669"/>
    <property type="project" value="UniProtKB-KW"/>
</dbReference>
<evidence type="ECO:0000313" key="13">
    <source>
        <dbReference type="RefSeq" id="XP_013076780.2"/>
    </source>
</evidence>
<dbReference type="GO" id="GO:0016020">
    <property type="term" value="C:membrane"/>
    <property type="evidence" value="ECO:0007669"/>
    <property type="project" value="TreeGrafter"/>
</dbReference>
<dbReference type="PROSITE" id="PS51019">
    <property type="entry name" value="REELIN"/>
    <property type="match status" value="1"/>
</dbReference>
<dbReference type="PANTHER" id="PTHR45828">
    <property type="entry name" value="CYTOCHROME B561/FERRIC REDUCTASE TRANSMEMBRANE"/>
    <property type="match status" value="1"/>
</dbReference>
<keyword evidence="7" id="KW-0391">Immunity</keyword>
<feature type="region of interest" description="Disordered" evidence="9">
    <location>
        <begin position="187"/>
        <end position="225"/>
    </location>
</feature>
<dbReference type="OrthoDB" id="6418377at2759"/>
<accession>A0A9U8E873</accession>